<gene>
    <name evidence="1" type="ORF">Taro_052169</name>
</gene>
<name>A0A843XHW8_COLES</name>
<dbReference type="Proteomes" id="UP000652761">
    <property type="component" value="Unassembled WGS sequence"/>
</dbReference>
<dbReference type="EMBL" id="NMUH01008714">
    <property type="protein sequence ID" value="MQM19169.1"/>
    <property type="molecule type" value="Genomic_DNA"/>
</dbReference>
<organism evidence="1 2">
    <name type="scientific">Colocasia esculenta</name>
    <name type="common">Wild taro</name>
    <name type="synonym">Arum esculentum</name>
    <dbReference type="NCBI Taxonomy" id="4460"/>
    <lineage>
        <taxon>Eukaryota</taxon>
        <taxon>Viridiplantae</taxon>
        <taxon>Streptophyta</taxon>
        <taxon>Embryophyta</taxon>
        <taxon>Tracheophyta</taxon>
        <taxon>Spermatophyta</taxon>
        <taxon>Magnoliopsida</taxon>
        <taxon>Liliopsida</taxon>
        <taxon>Araceae</taxon>
        <taxon>Aroideae</taxon>
        <taxon>Colocasieae</taxon>
        <taxon>Colocasia</taxon>
    </lineage>
</organism>
<keyword evidence="2" id="KW-1185">Reference proteome</keyword>
<evidence type="ECO:0000313" key="2">
    <source>
        <dbReference type="Proteomes" id="UP000652761"/>
    </source>
</evidence>
<evidence type="ECO:0000313" key="1">
    <source>
        <dbReference type="EMBL" id="MQM19169.1"/>
    </source>
</evidence>
<sequence>MISLERLQLVRGRQSRIRHIIRLTGLDNEGRYTFARLSPFSWDPHPREPVEGVLWATSVLELAAVLVDSRAEGRMVVGSGVESLCWFRSHVVVSGVGPQLDRAVVVRVWCVLYGGSLASLYRGGCRQELAAGELEVWTAPNCWFGNPFLGAIHGGTEVCSFLTSWCVRGRGWFCLWALNLVEVLGGRACGETFLLAWLLGVSCGDTWLFLPDLVEVWDVGASVVRLWSHVVAPVFRELFVSEGACRGVVCFRFSLEFLLVTPRRGISEREAVASKRVQSKY</sequence>
<proteinExistence type="predicted"/>
<reference evidence="1" key="1">
    <citation type="submission" date="2017-07" db="EMBL/GenBank/DDBJ databases">
        <title>Taro Niue Genome Assembly and Annotation.</title>
        <authorList>
            <person name="Atibalentja N."/>
            <person name="Keating K."/>
            <person name="Fields C.J."/>
        </authorList>
    </citation>
    <scope>NUCLEOTIDE SEQUENCE</scope>
    <source>
        <strain evidence="1">Niue_2</strain>
        <tissue evidence="1">Leaf</tissue>
    </source>
</reference>
<comment type="caution">
    <text evidence="1">The sequence shown here is derived from an EMBL/GenBank/DDBJ whole genome shotgun (WGS) entry which is preliminary data.</text>
</comment>
<dbReference type="AlphaFoldDB" id="A0A843XHW8"/>
<protein>
    <submittedName>
        <fullName evidence="1">Uncharacterized protein</fullName>
    </submittedName>
</protein>
<accession>A0A843XHW8</accession>